<evidence type="ECO:0000313" key="8">
    <source>
        <dbReference type="Proteomes" id="UP000265515"/>
    </source>
</evidence>
<dbReference type="STRING" id="69332.A0A388L1V7"/>
<comment type="similarity">
    <text evidence="1">Belongs to the FLX family.</text>
</comment>
<evidence type="ECO:0000256" key="5">
    <source>
        <dbReference type="SAM" id="Coils"/>
    </source>
</evidence>
<feature type="region of interest" description="Disordered" evidence="6">
    <location>
        <begin position="235"/>
        <end position="262"/>
    </location>
</feature>
<keyword evidence="3 5" id="KW-0175">Coiled coil</keyword>
<dbReference type="InterPro" id="IPR040353">
    <property type="entry name" value="FLX/FLX-like"/>
</dbReference>
<keyword evidence="4" id="KW-0287">Flowering</keyword>
<dbReference type="EMBL" id="BFEA01000242">
    <property type="protein sequence ID" value="GBG76306.1"/>
    <property type="molecule type" value="Genomic_DNA"/>
</dbReference>
<dbReference type="Proteomes" id="UP000265515">
    <property type="component" value="Unassembled WGS sequence"/>
</dbReference>
<dbReference type="PANTHER" id="PTHR33405:SF20">
    <property type="entry name" value="PROTEIN FLX-LIKE 3"/>
    <property type="match status" value="1"/>
</dbReference>
<reference evidence="7 8" key="1">
    <citation type="journal article" date="2018" name="Cell">
        <title>The Chara Genome: Secondary Complexity and Implications for Plant Terrestrialization.</title>
        <authorList>
            <person name="Nishiyama T."/>
            <person name="Sakayama H."/>
            <person name="Vries J.D."/>
            <person name="Buschmann H."/>
            <person name="Saint-Marcoux D."/>
            <person name="Ullrich K.K."/>
            <person name="Haas F.B."/>
            <person name="Vanderstraeten L."/>
            <person name="Becker D."/>
            <person name="Lang D."/>
            <person name="Vosolsobe S."/>
            <person name="Rombauts S."/>
            <person name="Wilhelmsson P.K.I."/>
            <person name="Janitza P."/>
            <person name="Kern R."/>
            <person name="Heyl A."/>
            <person name="Rumpler F."/>
            <person name="Villalobos L.I.A.C."/>
            <person name="Clay J.M."/>
            <person name="Skokan R."/>
            <person name="Toyoda A."/>
            <person name="Suzuki Y."/>
            <person name="Kagoshima H."/>
            <person name="Schijlen E."/>
            <person name="Tajeshwar N."/>
            <person name="Catarino B."/>
            <person name="Hetherington A.J."/>
            <person name="Saltykova A."/>
            <person name="Bonnot C."/>
            <person name="Breuninger H."/>
            <person name="Symeonidi A."/>
            <person name="Radhakrishnan G.V."/>
            <person name="Van Nieuwerburgh F."/>
            <person name="Deforce D."/>
            <person name="Chang C."/>
            <person name="Karol K.G."/>
            <person name="Hedrich R."/>
            <person name="Ulvskov P."/>
            <person name="Glockner G."/>
            <person name="Delwiche C.F."/>
            <person name="Petrasek J."/>
            <person name="Van de Peer Y."/>
            <person name="Friml J."/>
            <person name="Beilby M."/>
            <person name="Dolan L."/>
            <person name="Kohara Y."/>
            <person name="Sugano S."/>
            <person name="Fujiyama A."/>
            <person name="Delaux P.-M."/>
            <person name="Quint M."/>
            <person name="TheiBen G."/>
            <person name="Hagemann M."/>
            <person name="Harholt J."/>
            <person name="Dunand C."/>
            <person name="Zachgo S."/>
            <person name="Langdale J."/>
            <person name="Maumus F."/>
            <person name="Straeten D.V.D."/>
            <person name="Gould S.B."/>
            <person name="Rensing S.A."/>
        </authorList>
    </citation>
    <scope>NUCLEOTIDE SEQUENCE [LARGE SCALE GENOMIC DNA]</scope>
    <source>
        <strain evidence="7 8">S276</strain>
    </source>
</reference>
<dbReference type="Gramene" id="GBG76306">
    <property type="protein sequence ID" value="GBG76306"/>
    <property type="gene ID" value="CBR_g22054"/>
</dbReference>
<evidence type="ECO:0000256" key="1">
    <source>
        <dbReference type="ARBA" id="ARBA00005405"/>
    </source>
</evidence>
<evidence type="ECO:0000313" key="7">
    <source>
        <dbReference type="EMBL" id="GBG76306.1"/>
    </source>
</evidence>
<evidence type="ECO:0000256" key="3">
    <source>
        <dbReference type="ARBA" id="ARBA00023054"/>
    </source>
</evidence>
<keyword evidence="8" id="KW-1185">Reference proteome</keyword>
<sequence length="262" mass="28968">MGGGPGAFNGMRAKAPPGPPPPVYGGGGGPHQGHPPPLAVMEHKLATAHTEMQRLLTENQRLAATLMALRQEQSVAQGEVQRLQQALATRQAEREASIRKLMERNAAMTEELRAVEPLKKEVHAARVELQSLRMKCQESEQARVTAHQQLQGMTADFSRARQELSQLATLRQEVQQVPTLRQEIQGLRQELQQARTQLEQEKKFNSEQIDNSQRLESNLVSMARDNEKLRAQLTVASRTSGGSGTLGWSSGPPTRDYSSGLW</sequence>
<feature type="coiled-coil region" evidence="5">
    <location>
        <begin position="170"/>
        <end position="232"/>
    </location>
</feature>
<dbReference type="PANTHER" id="PTHR33405">
    <property type="entry name" value="PROTEIN FLX-LIKE 2"/>
    <property type="match status" value="1"/>
</dbReference>
<dbReference type="OrthoDB" id="1928946at2759"/>
<name>A0A388L1V7_CHABU</name>
<accession>A0A388L1V7</accession>
<protein>
    <submittedName>
        <fullName evidence="7">Uncharacterized protein</fullName>
    </submittedName>
</protein>
<keyword evidence="2" id="KW-0217">Developmental protein</keyword>
<comment type="caution">
    <text evidence="7">The sequence shown here is derived from an EMBL/GenBank/DDBJ whole genome shotgun (WGS) entry which is preliminary data.</text>
</comment>
<evidence type="ECO:0000256" key="2">
    <source>
        <dbReference type="ARBA" id="ARBA00022473"/>
    </source>
</evidence>
<feature type="region of interest" description="Disordered" evidence="6">
    <location>
        <begin position="1"/>
        <end position="37"/>
    </location>
</feature>
<dbReference type="AlphaFoldDB" id="A0A388L1V7"/>
<gene>
    <name evidence="7" type="ORF">CBR_g22054</name>
</gene>
<feature type="coiled-coil region" evidence="5">
    <location>
        <begin position="52"/>
        <end position="86"/>
    </location>
</feature>
<evidence type="ECO:0000256" key="6">
    <source>
        <dbReference type="SAM" id="MobiDB-lite"/>
    </source>
</evidence>
<organism evidence="7 8">
    <name type="scientific">Chara braunii</name>
    <name type="common">Braun's stonewort</name>
    <dbReference type="NCBI Taxonomy" id="69332"/>
    <lineage>
        <taxon>Eukaryota</taxon>
        <taxon>Viridiplantae</taxon>
        <taxon>Streptophyta</taxon>
        <taxon>Charophyceae</taxon>
        <taxon>Charales</taxon>
        <taxon>Characeae</taxon>
        <taxon>Chara</taxon>
    </lineage>
</organism>
<evidence type="ECO:0000256" key="4">
    <source>
        <dbReference type="ARBA" id="ARBA00023089"/>
    </source>
</evidence>
<proteinExistence type="inferred from homology"/>